<dbReference type="EMBL" id="JABVXQ010000008">
    <property type="protein sequence ID" value="KAF6092077.1"/>
    <property type="molecule type" value="Genomic_DNA"/>
</dbReference>
<dbReference type="AlphaFoldDB" id="A0A834DVV4"/>
<proteinExistence type="predicted"/>
<comment type="subcellular location">
    <subcellularLocation>
        <location evidence="1">Secreted</location>
    </subcellularLocation>
</comment>
<feature type="domain" description="ADAMTS/ADAMTS-like cysteine-rich" evidence="5">
    <location>
        <begin position="3"/>
        <end position="100"/>
    </location>
</feature>
<dbReference type="FunFam" id="2.60.120.830:FF:000001">
    <property type="entry name" value="A disintegrin and metalloproteinase with thrombospondin motifs 1"/>
    <property type="match status" value="1"/>
</dbReference>
<dbReference type="InterPro" id="IPR013273">
    <property type="entry name" value="ADAMTS/ADAMTS-like"/>
</dbReference>
<comment type="caution">
    <text evidence="6">The sequence shown here is derived from an EMBL/GenBank/DDBJ whole genome shotgun (WGS) entry which is preliminary data.</text>
</comment>
<dbReference type="GO" id="GO:0031012">
    <property type="term" value="C:extracellular matrix"/>
    <property type="evidence" value="ECO:0007669"/>
    <property type="project" value="TreeGrafter"/>
</dbReference>
<name>A0A834DVV4_9CHIR</name>
<protein>
    <submittedName>
        <fullName evidence="6">ADAMTS like 5</fullName>
    </submittedName>
</protein>
<feature type="compositionally biased region" description="Low complexity" evidence="3">
    <location>
        <begin position="251"/>
        <end position="268"/>
    </location>
</feature>
<dbReference type="PRINTS" id="PR01857">
    <property type="entry name" value="ADAMTSFAMILY"/>
</dbReference>
<keyword evidence="2" id="KW-0964">Secreted</keyword>
<dbReference type="GO" id="GO:0006508">
    <property type="term" value="P:proteolysis"/>
    <property type="evidence" value="ECO:0007669"/>
    <property type="project" value="TreeGrafter"/>
</dbReference>
<reference evidence="6 7" key="1">
    <citation type="journal article" date="2020" name="Nature">
        <title>Six reference-quality genomes reveal evolution of bat adaptations.</title>
        <authorList>
            <person name="Jebb D."/>
            <person name="Huang Z."/>
            <person name="Pippel M."/>
            <person name="Hughes G.M."/>
            <person name="Lavrichenko K."/>
            <person name="Devanna P."/>
            <person name="Winkler S."/>
            <person name="Jermiin L.S."/>
            <person name="Skirmuntt E.C."/>
            <person name="Katzourakis A."/>
            <person name="Burkitt-Gray L."/>
            <person name="Ray D.A."/>
            <person name="Sullivan K.A.M."/>
            <person name="Roscito J.G."/>
            <person name="Kirilenko B.M."/>
            <person name="Davalos L.M."/>
            <person name="Corthals A.P."/>
            <person name="Power M.L."/>
            <person name="Jones G."/>
            <person name="Ransome R.D."/>
            <person name="Dechmann D.K.N."/>
            <person name="Locatelli A.G."/>
            <person name="Puechmaille S.J."/>
            <person name="Fedrigo O."/>
            <person name="Jarvis E.D."/>
            <person name="Hiller M."/>
            <person name="Vernes S.C."/>
            <person name="Myers E.W."/>
            <person name="Teeling E.C."/>
        </authorList>
    </citation>
    <scope>NUCLEOTIDE SEQUENCE [LARGE SCALE GENOMIC DNA]</scope>
    <source>
        <strain evidence="6">Bat1K_MPI-CBG_1</strain>
    </source>
</reference>
<gene>
    <name evidence="6" type="ORF">HJG60_000321</name>
</gene>
<evidence type="ECO:0000313" key="6">
    <source>
        <dbReference type="EMBL" id="KAF6092077.1"/>
    </source>
</evidence>
<evidence type="ECO:0000259" key="5">
    <source>
        <dbReference type="Pfam" id="PF19236"/>
    </source>
</evidence>
<evidence type="ECO:0000256" key="3">
    <source>
        <dbReference type="SAM" id="MobiDB-lite"/>
    </source>
</evidence>
<dbReference type="Proteomes" id="UP000664940">
    <property type="component" value="Unassembled WGS sequence"/>
</dbReference>
<dbReference type="GO" id="GO:0030198">
    <property type="term" value="P:extracellular matrix organization"/>
    <property type="evidence" value="ECO:0007669"/>
    <property type="project" value="InterPro"/>
</dbReference>
<dbReference type="PANTHER" id="PTHR13723:SF173">
    <property type="entry name" value="ADAMTS-LIKE PROTEIN 5"/>
    <property type="match status" value="1"/>
</dbReference>
<dbReference type="InterPro" id="IPR050439">
    <property type="entry name" value="ADAMTS_ADAMTS-like"/>
</dbReference>
<dbReference type="InterPro" id="IPR045371">
    <property type="entry name" value="ADAMTS_CR_3"/>
</dbReference>
<evidence type="ECO:0000259" key="4">
    <source>
        <dbReference type="Pfam" id="PF05986"/>
    </source>
</evidence>
<accession>A0A834DVV4</accession>
<dbReference type="InterPro" id="IPR010294">
    <property type="entry name" value="ADAMTS_spacer1"/>
</dbReference>
<organism evidence="6 7">
    <name type="scientific">Phyllostomus discolor</name>
    <name type="common">pale spear-nosed bat</name>
    <dbReference type="NCBI Taxonomy" id="89673"/>
    <lineage>
        <taxon>Eukaryota</taxon>
        <taxon>Metazoa</taxon>
        <taxon>Chordata</taxon>
        <taxon>Craniata</taxon>
        <taxon>Vertebrata</taxon>
        <taxon>Euteleostomi</taxon>
        <taxon>Mammalia</taxon>
        <taxon>Eutheria</taxon>
        <taxon>Laurasiatheria</taxon>
        <taxon>Chiroptera</taxon>
        <taxon>Yangochiroptera</taxon>
        <taxon>Phyllostomidae</taxon>
        <taxon>Phyllostominae</taxon>
        <taxon>Phyllostomus</taxon>
    </lineage>
</organism>
<dbReference type="Pfam" id="PF19236">
    <property type="entry name" value="ADAMTS_CR_3"/>
    <property type="match status" value="1"/>
</dbReference>
<dbReference type="GO" id="GO:0004222">
    <property type="term" value="F:metalloendopeptidase activity"/>
    <property type="evidence" value="ECO:0007669"/>
    <property type="project" value="TreeGrafter"/>
</dbReference>
<dbReference type="PANTHER" id="PTHR13723">
    <property type="entry name" value="ADAMTS A DISINTEGRIN AND METALLOPROTEASE WITH THROMBOSPONDIN MOTIFS PROTEASE"/>
    <property type="match status" value="1"/>
</dbReference>
<dbReference type="Pfam" id="PF05986">
    <property type="entry name" value="ADAMTS_spacer1"/>
    <property type="match status" value="1"/>
</dbReference>
<feature type="region of interest" description="Disordered" evidence="3">
    <location>
        <begin position="232"/>
        <end position="269"/>
    </location>
</feature>
<dbReference type="GO" id="GO:0005576">
    <property type="term" value="C:extracellular region"/>
    <property type="evidence" value="ECO:0007669"/>
    <property type="project" value="UniProtKB-SubCell"/>
</dbReference>
<feature type="domain" description="ADAMTS/ADAMTS-like Spacer 1" evidence="4">
    <location>
        <begin position="107"/>
        <end position="211"/>
    </location>
</feature>
<evidence type="ECO:0000313" key="7">
    <source>
        <dbReference type="Proteomes" id="UP000664940"/>
    </source>
</evidence>
<sequence>MAFRDIQCALYNGQPVLSLQKTYQWIPFYGAPNQCDLNCLALGHAFYHSFGRVLDGTPCSPGSQGLCVGGRCLSAGCDGLMGSDAREDHCGRCGGANDSCLFVQRVFRDAGAYAGYWNVTLIPEGARHIYAAHRSRNYLALIGGDGRYVLNGKWEISPPGTYDVAGTRVVYTRATGPEETLRAAGPTTQDLLLQVLLQEPNPGIEFEFWLPRELYGPFQEQTQALSLSLRQPQPLEVEPQSSEPNKAPAFPTRTPNPTPGEGETTTTRMGASRECSELECWATSARPRRPAMRCVCNLSTRTAHHCRPLSMYGHQVAAPAHQCPSIESTCWLPSASSVPMALRTGCCCPTQAMPGPGAPPRTAVYAWLLDTALSEPLDRVSPTQQGSCA</sequence>
<dbReference type="Gene3D" id="2.60.120.830">
    <property type="match status" value="1"/>
</dbReference>
<evidence type="ECO:0000256" key="1">
    <source>
        <dbReference type="ARBA" id="ARBA00004613"/>
    </source>
</evidence>
<evidence type="ECO:0000256" key="2">
    <source>
        <dbReference type="ARBA" id="ARBA00022525"/>
    </source>
</evidence>